<name>A0A5B9PRU4_9BACT</name>
<dbReference type="Proteomes" id="UP000322214">
    <property type="component" value="Chromosome"/>
</dbReference>
<organism evidence="1 2">
    <name type="scientific">Mariniblastus fucicola</name>
    <dbReference type="NCBI Taxonomy" id="980251"/>
    <lineage>
        <taxon>Bacteria</taxon>
        <taxon>Pseudomonadati</taxon>
        <taxon>Planctomycetota</taxon>
        <taxon>Planctomycetia</taxon>
        <taxon>Pirellulales</taxon>
        <taxon>Pirellulaceae</taxon>
        <taxon>Mariniblastus</taxon>
    </lineage>
</organism>
<protein>
    <recommendedName>
        <fullName evidence="3">Nucleotidyltransferase</fullName>
    </recommendedName>
</protein>
<dbReference type="EMBL" id="CP042912">
    <property type="protein sequence ID" value="QEG24973.1"/>
    <property type="molecule type" value="Genomic_DNA"/>
</dbReference>
<reference evidence="1 2" key="1">
    <citation type="submission" date="2019-08" db="EMBL/GenBank/DDBJ databases">
        <title>Deep-cultivation of Planctomycetes and their phenomic and genomic characterization uncovers novel biology.</title>
        <authorList>
            <person name="Wiegand S."/>
            <person name="Jogler M."/>
            <person name="Boedeker C."/>
            <person name="Pinto D."/>
            <person name="Vollmers J."/>
            <person name="Rivas-Marin E."/>
            <person name="Kohn T."/>
            <person name="Peeters S.H."/>
            <person name="Heuer A."/>
            <person name="Rast P."/>
            <person name="Oberbeckmann S."/>
            <person name="Bunk B."/>
            <person name="Jeske O."/>
            <person name="Meyerdierks A."/>
            <person name="Storesund J.E."/>
            <person name="Kallscheuer N."/>
            <person name="Luecker S."/>
            <person name="Lage O.M."/>
            <person name="Pohl T."/>
            <person name="Merkel B.J."/>
            <person name="Hornburger P."/>
            <person name="Mueller R.-W."/>
            <person name="Bruemmer F."/>
            <person name="Labrenz M."/>
            <person name="Spormann A.M."/>
            <person name="Op den Camp H."/>
            <person name="Overmann J."/>
            <person name="Amann R."/>
            <person name="Jetten M.S.M."/>
            <person name="Mascher T."/>
            <person name="Medema M.H."/>
            <person name="Devos D.P."/>
            <person name="Kaster A.-K."/>
            <person name="Ovreas L."/>
            <person name="Rohde M."/>
            <person name="Galperin M.Y."/>
            <person name="Jogler C."/>
        </authorList>
    </citation>
    <scope>NUCLEOTIDE SEQUENCE [LARGE SCALE GENOMIC DNA]</scope>
    <source>
        <strain evidence="1 2">FC18</strain>
    </source>
</reference>
<evidence type="ECO:0000313" key="1">
    <source>
        <dbReference type="EMBL" id="QEG24973.1"/>
    </source>
</evidence>
<dbReference type="AlphaFoldDB" id="A0A5B9PRU4"/>
<proteinExistence type="predicted"/>
<sequence length="321" mass="37066">MSPLPVFDPSESSQQLGKALASFIERLEEDRNILAAVRVGSFDEGLMWWKESIGLWIIEADGVSRRLKSDGDDVRTHRTFVENGINFHAEIIPRSRFRHMVEGSSRTAFSASFFAKRDLVYCDDPSIGKWFDAANTIATRDQEKERLIAMTRIIRSARYTRKRIERKNDLELGFESLMWAVHSVASVEVINDGAVWEHAAIYRAIELQPKLFKQIYTDVISKKRTKKSLLSALEQVDHYVEDNALKHLRPILKFLEKENRTVPLSHISEHFAHSQIYPGHIETACEWLERAGIVEKLAMPFRITKKSRTDVEEPAYFYDPD</sequence>
<evidence type="ECO:0008006" key="3">
    <source>
        <dbReference type="Google" id="ProtNLM"/>
    </source>
</evidence>
<gene>
    <name evidence="1" type="ORF">MFFC18_48960</name>
</gene>
<dbReference type="OrthoDB" id="264498at2"/>
<dbReference type="KEGG" id="mff:MFFC18_48960"/>
<dbReference type="RefSeq" id="WP_075082762.1">
    <property type="nucleotide sequence ID" value="NZ_CP042912.1"/>
</dbReference>
<accession>A0A5B9PRU4</accession>
<dbReference type="STRING" id="980251.GCA_001642875_04969"/>
<keyword evidence="2" id="KW-1185">Reference proteome</keyword>
<evidence type="ECO:0000313" key="2">
    <source>
        <dbReference type="Proteomes" id="UP000322214"/>
    </source>
</evidence>